<keyword evidence="2" id="KW-1133">Transmembrane helix</keyword>
<evidence type="ECO:0000313" key="4">
    <source>
        <dbReference type="Proteomes" id="UP000254711"/>
    </source>
</evidence>
<reference evidence="3 4" key="1">
    <citation type="submission" date="2018-07" db="EMBL/GenBank/DDBJ databases">
        <title>Dyella solisilvae sp. nov., isolated from the pine and broad-leaved mixed forest soil.</title>
        <authorList>
            <person name="Gao Z."/>
            <person name="Qiu L."/>
        </authorList>
    </citation>
    <scope>NUCLEOTIDE SEQUENCE [LARGE SCALE GENOMIC DNA]</scope>
    <source>
        <strain evidence="3 4">DHG54</strain>
    </source>
</reference>
<dbReference type="Proteomes" id="UP000254711">
    <property type="component" value="Unassembled WGS sequence"/>
</dbReference>
<keyword evidence="2" id="KW-0812">Transmembrane</keyword>
<dbReference type="EMBL" id="QQSY01000001">
    <property type="protein sequence ID" value="RDI99405.1"/>
    <property type="molecule type" value="Genomic_DNA"/>
</dbReference>
<proteinExistence type="predicted"/>
<organism evidence="3 4">
    <name type="scientific">Dyella solisilvae</name>
    <dbReference type="NCBI Taxonomy" id="1920168"/>
    <lineage>
        <taxon>Bacteria</taxon>
        <taxon>Pseudomonadati</taxon>
        <taxon>Pseudomonadota</taxon>
        <taxon>Gammaproteobacteria</taxon>
        <taxon>Lysobacterales</taxon>
        <taxon>Rhodanobacteraceae</taxon>
        <taxon>Dyella</taxon>
    </lineage>
</organism>
<evidence type="ECO:0000256" key="2">
    <source>
        <dbReference type="SAM" id="Phobius"/>
    </source>
</evidence>
<dbReference type="OrthoDB" id="116258at2"/>
<feature type="transmembrane region" description="Helical" evidence="2">
    <location>
        <begin position="20"/>
        <end position="38"/>
    </location>
</feature>
<comment type="caution">
    <text evidence="3">The sequence shown here is derived from an EMBL/GenBank/DDBJ whole genome shotgun (WGS) entry which is preliminary data.</text>
</comment>
<name>A0A370K9V9_9GAMM</name>
<gene>
    <name evidence="3" type="ORF">DVT68_00640</name>
</gene>
<accession>A0A370K9V9</accession>
<keyword evidence="2" id="KW-0472">Membrane</keyword>
<feature type="compositionally biased region" description="Polar residues" evidence="1">
    <location>
        <begin position="73"/>
        <end position="83"/>
    </location>
</feature>
<keyword evidence="4" id="KW-1185">Reference proteome</keyword>
<dbReference type="AlphaFoldDB" id="A0A370K9V9"/>
<feature type="region of interest" description="Disordered" evidence="1">
    <location>
        <begin position="45"/>
        <end position="123"/>
    </location>
</feature>
<protein>
    <submittedName>
        <fullName evidence="3">Uncharacterized protein</fullName>
    </submittedName>
</protein>
<evidence type="ECO:0000313" key="3">
    <source>
        <dbReference type="EMBL" id="RDI99405.1"/>
    </source>
</evidence>
<evidence type="ECO:0000256" key="1">
    <source>
        <dbReference type="SAM" id="MobiDB-lite"/>
    </source>
</evidence>
<sequence>MAKSSDSQSGGSWFQTLPGVLTAVAGLLTAITGLVLGLNQAGLFRRSDPAPSPTVQTVQKDAPASDPVAPKSDSAQAPGTTSGPAPVANEATGAPATGSGDAKAPTGDSATVTSITPKPGTALSPHMAHTIALTIHYRLQSADSMILVARAVAFPADDGCSEPRGSHPIVVPDPPHITVQRGEGNLSVVLNIRQADQLKRGEMIRSVAAVGSFWSGMDGQGRPIVSTPQLWDARTTCFAYR</sequence>
<dbReference type="RefSeq" id="WP_114823147.1">
    <property type="nucleotide sequence ID" value="NZ_QQSY01000001.1"/>
</dbReference>